<feature type="compositionally biased region" description="Polar residues" evidence="1">
    <location>
        <begin position="37"/>
        <end position="51"/>
    </location>
</feature>
<feature type="region of interest" description="Disordered" evidence="1">
    <location>
        <begin position="32"/>
        <end position="51"/>
    </location>
</feature>
<evidence type="ECO:0000313" key="3">
    <source>
        <dbReference type="WBParaSite" id="nRc.2.0.1.t26072-RA"/>
    </source>
</evidence>
<reference evidence="3" key="1">
    <citation type="submission" date="2022-11" db="UniProtKB">
        <authorList>
            <consortium name="WormBaseParasite"/>
        </authorList>
    </citation>
    <scope>IDENTIFICATION</scope>
</reference>
<protein>
    <submittedName>
        <fullName evidence="3">Uncharacterized protein</fullName>
    </submittedName>
</protein>
<accession>A0A915JJ13</accession>
<dbReference type="WBParaSite" id="nRc.2.0.1.t26072-RA">
    <property type="protein sequence ID" value="nRc.2.0.1.t26072-RA"/>
    <property type="gene ID" value="nRc.2.0.1.g26072"/>
</dbReference>
<sequence length="69" mass="7820">MMINVNDNRWQNGCSSRSYNLKEGNFGVRREEKEKMNTNTPLSRSSRGINVESKSGNFKNLLAEALSLP</sequence>
<organism evidence="2 3">
    <name type="scientific">Romanomermis culicivorax</name>
    <name type="common">Nematode worm</name>
    <dbReference type="NCBI Taxonomy" id="13658"/>
    <lineage>
        <taxon>Eukaryota</taxon>
        <taxon>Metazoa</taxon>
        <taxon>Ecdysozoa</taxon>
        <taxon>Nematoda</taxon>
        <taxon>Enoplea</taxon>
        <taxon>Dorylaimia</taxon>
        <taxon>Mermithida</taxon>
        <taxon>Mermithoidea</taxon>
        <taxon>Mermithidae</taxon>
        <taxon>Romanomermis</taxon>
    </lineage>
</organism>
<name>A0A915JJ13_ROMCU</name>
<proteinExistence type="predicted"/>
<dbReference type="Proteomes" id="UP000887565">
    <property type="component" value="Unplaced"/>
</dbReference>
<evidence type="ECO:0000313" key="2">
    <source>
        <dbReference type="Proteomes" id="UP000887565"/>
    </source>
</evidence>
<keyword evidence="2" id="KW-1185">Reference proteome</keyword>
<evidence type="ECO:0000256" key="1">
    <source>
        <dbReference type="SAM" id="MobiDB-lite"/>
    </source>
</evidence>
<dbReference type="AlphaFoldDB" id="A0A915JJ13"/>